<organism evidence="4 5">
    <name type="scientific">Aegilops tauschii subsp. strangulata</name>
    <name type="common">Goatgrass</name>
    <dbReference type="NCBI Taxonomy" id="200361"/>
    <lineage>
        <taxon>Eukaryota</taxon>
        <taxon>Viridiplantae</taxon>
        <taxon>Streptophyta</taxon>
        <taxon>Embryophyta</taxon>
        <taxon>Tracheophyta</taxon>
        <taxon>Spermatophyta</taxon>
        <taxon>Magnoliopsida</taxon>
        <taxon>Liliopsida</taxon>
        <taxon>Poales</taxon>
        <taxon>Poaceae</taxon>
        <taxon>BOP clade</taxon>
        <taxon>Pooideae</taxon>
        <taxon>Triticodae</taxon>
        <taxon>Triticeae</taxon>
        <taxon>Triticinae</taxon>
        <taxon>Aegilops</taxon>
    </lineage>
</organism>
<reference evidence="4" key="4">
    <citation type="submission" date="2019-03" db="UniProtKB">
        <authorList>
            <consortium name="EnsemblPlants"/>
        </authorList>
    </citation>
    <scope>IDENTIFICATION</scope>
</reference>
<dbReference type="EnsemblPlants" id="AET7Gv21363800.1">
    <property type="protein sequence ID" value="AET7Gv21363800.1"/>
    <property type="gene ID" value="AET7Gv21363800"/>
</dbReference>
<dbReference type="SUPFAM" id="SSF57756">
    <property type="entry name" value="Retrovirus zinc finger-like domains"/>
    <property type="match status" value="1"/>
</dbReference>
<feature type="region of interest" description="Disordered" evidence="2">
    <location>
        <begin position="251"/>
        <end position="300"/>
    </location>
</feature>
<accession>A0A453TF16</accession>
<dbReference type="GO" id="GO:0003676">
    <property type="term" value="F:nucleic acid binding"/>
    <property type="evidence" value="ECO:0007669"/>
    <property type="project" value="InterPro"/>
</dbReference>
<dbReference type="SMART" id="SM00343">
    <property type="entry name" value="ZnF_C2HC"/>
    <property type="match status" value="1"/>
</dbReference>
<dbReference type="Gene3D" id="4.10.60.10">
    <property type="entry name" value="Zinc finger, CCHC-type"/>
    <property type="match status" value="1"/>
</dbReference>
<protein>
    <recommendedName>
        <fullName evidence="3">CCHC-type domain-containing protein</fullName>
    </recommendedName>
</protein>
<keyword evidence="1" id="KW-0479">Metal-binding</keyword>
<feature type="compositionally biased region" description="Gly residues" evidence="2">
    <location>
        <begin position="277"/>
        <end position="292"/>
    </location>
</feature>
<keyword evidence="1" id="KW-0862">Zinc</keyword>
<dbReference type="STRING" id="200361.A0A453TF16"/>
<evidence type="ECO:0000313" key="4">
    <source>
        <dbReference type="EnsemblPlants" id="AET7Gv21363800.1"/>
    </source>
</evidence>
<dbReference type="Gramene" id="AET7Gv21363800.1">
    <property type="protein sequence ID" value="AET7Gv21363800.1"/>
    <property type="gene ID" value="AET7Gv21363800"/>
</dbReference>
<proteinExistence type="predicted"/>
<reference evidence="5" key="2">
    <citation type="journal article" date="2017" name="Nat. Plants">
        <title>The Aegilops tauschii genome reveals multiple impacts of transposons.</title>
        <authorList>
            <person name="Zhao G."/>
            <person name="Zou C."/>
            <person name="Li K."/>
            <person name="Wang K."/>
            <person name="Li T."/>
            <person name="Gao L."/>
            <person name="Zhang X."/>
            <person name="Wang H."/>
            <person name="Yang Z."/>
            <person name="Liu X."/>
            <person name="Jiang W."/>
            <person name="Mao L."/>
            <person name="Kong X."/>
            <person name="Jiao Y."/>
            <person name="Jia J."/>
        </authorList>
    </citation>
    <scope>NUCLEOTIDE SEQUENCE [LARGE SCALE GENOMIC DNA]</scope>
    <source>
        <strain evidence="5">cv. AL8/78</strain>
    </source>
</reference>
<dbReference type="AlphaFoldDB" id="A0A453TF16"/>
<evidence type="ECO:0000256" key="2">
    <source>
        <dbReference type="SAM" id="MobiDB-lite"/>
    </source>
</evidence>
<name>A0A453TF16_AEGTS</name>
<evidence type="ECO:0000313" key="5">
    <source>
        <dbReference type="Proteomes" id="UP000015105"/>
    </source>
</evidence>
<keyword evidence="1" id="KW-0863">Zinc-finger</keyword>
<evidence type="ECO:0000256" key="1">
    <source>
        <dbReference type="PROSITE-ProRule" id="PRU00047"/>
    </source>
</evidence>
<reference evidence="4" key="5">
    <citation type="journal article" date="2021" name="G3 (Bethesda)">
        <title>Aegilops tauschii genome assembly Aet v5.0 features greater sequence contiguity and improved annotation.</title>
        <authorList>
            <person name="Wang L."/>
            <person name="Zhu T."/>
            <person name="Rodriguez J.C."/>
            <person name="Deal K.R."/>
            <person name="Dubcovsky J."/>
            <person name="McGuire P.E."/>
            <person name="Lux T."/>
            <person name="Spannagl M."/>
            <person name="Mayer K.F.X."/>
            <person name="Baldrich P."/>
            <person name="Meyers B.C."/>
            <person name="Huo N."/>
            <person name="Gu Y.Q."/>
            <person name="Zhou H."/>
            <person name="Devos K.M."/>
            <person name="Bennetzen J.L."/>
            <person name="Unver T."/>
            <person name="Budak H."/>
            <person name="Gulick P.J."/>
            <person name="Galiba G."/>
            <person name="Kalapos B."/>
            <person name="Nelson D.R."/>
            <person name="Li P."/>
            <person name="You F.M."/>
            <person name="Luo M.C."/>
            <person name="Dvorak J."/>
        </authorList>
    </citation>
    <scope>NUCLEOTIDE SEQUENCE [LARGE SCALE GENOMIC DNA]</scope>
    <source>
        <strain evidence="4">cv. AL8/78</strain>
    </source>
</reference>
<sequence>MAEKDAAKDLSGSAKYQPPKKRAGGDGSSEEGGSIVVRPVQRATNVPVQYPQLTESNYQLWATKMKIIMRPMGVWSAVEGDVEFDEEKDQGAMAAISQSVPDDVMMILAEYETAREAWAAIRMMRVGEDRVVQARIQSLLRRLDRLTMADGEDVSSFSRRLTTLVGEIRSLGEKVTERTIVQRLFAAMPRHFSQIIGTIEQWADMRKMTVVEAVGRLRTFEENESGRYDGRGGKDDQLLLMTKALESFFQKKKGSPGAGGSGSKGKPNQGQCPGNSAAGGSGSGGGKKGNNNGGKQKKHRKFDITKVKCWNCEKMGHFSSDCPEPKRERAHLAANDEEDEPGLLMAEVCDLVIASDKGGEQVLLNEERVIPKLTGEQNLSWYLDTGASNHMT</sequence>
<reference evidence="4" key="3">
    <citation type="journal article" date="2017" name="Nature">
        <title>Genome sequence of the progenitor of the wheat D genome Aegilops tauschii.</title>
        <authorList>
            <person name="Luo M.C."/>
            <person name="Gu Y.Q."/>
            <person name="Puiu D."/>
            <person name="Wang H."/>
            <person name="Twardziok S.O."/>
            <person name="Deal K.R."/>
            <person name="Huo N."/>
            <person name="Zhu T."/>
            <person name="Wang L."/>
            <person name="Wang Y."/>
            <person name="McGuire P.E."/>
            <person name="Liu S."/>
            <person name="Long H."/>
            <person name="Ramasamy R.K."/>
            <person name="Rodriguez J.C."/>
            <person name="Van S.L."/>
            <person name="Yuan L."/>
            <person name="Wang Z."/>
            <person name="Xia Z."/>
            <person name="Xiao L."/>
            <person name="Anderson O.D."/>
            <person name="Ouyang S."/>
            <person name="Liang Y."/>
            <person name="Zimin A.V."/>
            <person name="Pertea G."/>
            <person name="Qi P."/>
            <person name="Bennetzen J.L."/>
            <person name="Dai X."/>
            <person name="Dawson M.W."/>
            <person name="Muller H.G."/>
            <person name="Kugler K."/>
            <person name="Rivarola-Duarte L."/>
            <person name="Spannagl M."/>
            <person name="Mayer K.F.X."/>
            <person name="Lu F.H."/>
            <person name="Bevan M.W."/>
            <person name="Leroy P."/>
            <person name="Li P."/>
            <person name="You F.M."/>
            <person name="Sun Q."/>
            <person name="Liu Z."/>
            <person name="Lyons E."/>
            <person name="Wicker T."/>
            <person name="Salzberg S.L."/>
            <person name="Devos K.M."/>
            <person name="Dvorak J."/>
        </authorList>
    </citation>
    <scope>NUCLEOTIDE SEQUENCE [LARGE SCALE GENOMIC DNA]</scope>
    <source>
        <strain evidence="4">cv. AL8/78</strain>
    </source>
</reference>
<dbReference type="PROSITE" id="PS50158">
    <property type="entry name" value="ZF_CCHC"/>
    <property type="match status" value="1"/>
</dbReference>
<reference evidence="5" key="1">
    <citation type="journal article" date="2014" name="Science">
        <title>Ancient hybridizations among the ancestral genomes of bread wheat.</title>
        <authorList>
            <consortium name="International Wheat Genome Sequencing Consortium,"/>
            <person name="Marcussen T."/>
            <person name="Sandve S.R."/>
            <person name="Heier L."/>
            <person name="Spannagl M."/>
            <person name="Pfeifer M."/>
            <person name="Jakobsen K.S."/>
            <person name="Wulff B.B."/>
            <person name="Steuernagel B."/>
            <person name="Mayer K.F."/>
            <person name="Olsen O.A."/>
        </authorList>
    </citation>
    <scope>NUCLEOTIDE SEQUENCE [LARGE SCALE GENOMIC DNA]</scope>
    <source>
        <strain evidence="5">cv. AL8/78</strain>
    </source>
</reference>
<feature type="region of interest" description="Disordered" evidence="2">
    <location>
        <begin position="1"/>
        <end position="38"/>
    </location>
</feature>
<dbReference type="Pfam" id="PF00098">
    <property type="entry name" value="zf-CCHC"/>
    <property type="match status" value="1"/>
</dbReference>
<feature type="domain" description="CCHC-type" evidence="3">
    <location>
        <begin position="308"/>
        <end position="324"/>
    </location>
</feature>
<keyword evidence="5" id="KW-1185">Reference proteome</keyword>
<dbReference type="InterPro" id="IPR036875">
    <property type="entry name" value="Znf_CCHC_sf"/>
</dbReference>
<dbReference type="GO" id="GO:0008270">
    <property type="term" value="F:zinc ion binding"/>
    <property type="evidence" value="ECO:0007669"/>
    <property type="project" value="UniProtKB-KW"/>
</dbReference>
<dbReference type="Proteomes" id="UP000015105">
    <property type="component" value="Chromosome 7D"/>
</dbReference>
<evidence type="ECO:0000259" key="3">
    <source>
        <dbReference type="PROSITE" id="PS50158"/>
    </source>
</evidence>
<dbReference type="InterPro" id="IPR001878">
    <property type="entry name" value="Znf_CCHC"/>
</dbReference>
<dbReference type="Pfam" id="PF14223">
    <property type="entry name" value="Retrotran_gag_2"/>
    <property type="match status" value="1"/>
</dbReference>
<dbReference type="PANTHER" id="PTHR35317:SF35">
    <property type="entry name" value="DUF4219 DOMAIN-CONTAINING PROTEIN"/>
    <property type="match status" value="1"/>
</dbReference>
<dbReference type="PANTHER" id="PTHR35317">
    <property type="entry name" value="OS04G0629600 PROTEIN"/>
    <property type="match status" value="1"/>
</dbReference>